<protein>
    <submittedName>
        <fullName evidence="1">Uncharacterized protein</fullName>
    </submittedName>
</protein>
<dbReference type="EMBL" id="JAIWYP010000002">
    <property type="protein sequence ID" value="KAH3867591.1"/>
    <property type="molecule type" value="Genomic_DNA"/>
</dbReference>
<evidence type="ECO:0000313" key="1">
    <source>
        <dbReference type="EMBL" id="KAH3867591.1"/>
    </source>
</evidence>
<sequence length="139" mass="16173">MFKGKYLRNVWITFVSYVQGQIPQECVDNICQIAMFKGKYLRNVYHICQLCSRANTSGMCGSHLSAMFKGKYLRNVWITFVSYVQGQIPQECVDHICQLSMFKGKYLRNMWITFVSYVQGQIPQECVDHICQIAMFKGN</sequence>
<comment type="caution">
    <text evidence="1">The sequence shown here is derived from an EMBL/GenBank/DDBJ whole genome shotgun (WGS) entry which is preliminary data.</text>
</comment>
<dbReference type="AlphaFoldDB" id="A0A9D4M0X6"/>
<accession>A0A9D4M0X6</accession>
<keyword evidence="2" id="KW-1185">Reference proteome</keyword>
<organism evidence="1 2">
    <name type="scientific">Dreissena polymorpha</name>
    <name type="common">Zebra mussel</name>
    <name type="synonym">Mytilus polymorpha</name>
    <dbReference type="NCBI Taxonomy" id="45954"/>
    <lineage>
        <taxon>Eukaryota</taxon>
        <taxon>Metazoa</taxon>
        <taxon>Spiralia</taxon>
        <taxon>Lophotrochozoa</taxon>
        <taxon>Mollusca</taxon>
        <taxon>Bivalvia</taxon>
        <taxon>Autobranchia</taxon>
        <taxon>Heteroconchia</taxon>
        <taxon>Euheterodonta</taxon>
        <taxon>Imparidentia</taxon>
        <taxon>Neoheterodontei</taxon>
        <taxon>Myida</taxon>
        <taxon>Dreissenoidea</taxon>
        <taxon>Dreissenidae</taxon>
        <taxon>Dreissena</taxon>
    </lineage>
</organism>
<proteinExistence type="predicted"/>
<gene>
    <name evidence="1" type="ORF">DPMN_030723</name>
</gene>
<evidence type="ECO:0000313" key="2">
    <source>
        <dbReference type="Proteomes" id="UP000828390"/>
    </source>
</evidence>
<dbReference type="Proteomes" id="UP000828390">
    <property type="component" value="Unassembled WGS sequence"/>
</dbReference>
<reference evidence="1" key="2">
    <citation type="submission" date="2020-11" db="EMBL/GenBank/DDBJ databases">
        <authorList>
            <person name="McCartney M.A."/>
            <person name="Auch B."/>
            <person name="Kono T."/>
            <person name="Mallez S."/>
            <person name="Becker A."/>
            <person name="Gohl D.M."/>
            <person name="Silverstein K.A.T."/>
            <person name="Koren S."/>
            <person name="Bechman K.B."/>
            <person name="Herman A."/>
            <person name="Abrahante J.E."/>
            <person name="Garbe J."/>
        </authorList>
    </citation>
    <scope>NUCLEOTIDE SEQUENCE</scope>
    <source>
        <strain evidence="1">Duluth1</strain>
        <tissue evidence="1">Whole animal</tissue>
    </source>
</reference>
<reference evidence="1" key="1">
    <citation type="journal article" date="2019" name="bioRxiv">
        <title>The Genome of the Zebra Mussel, Dreissena polymorpha: A Resource for Invasive Species Research.</title>
        <authorList>
            <person name="McCartney M.A."/>
            <person name="Auch B."/>
            <person name="Kono T."/>
            <person name="Mallez S."/>
            <person name="Zhang Y."/>
            <person name="Obille A."/>
            <person name="Becker A."/>
            <person name="Abrahante J.E."/>
            <person name="Garbe J."/>
            <person name="Badalamenti J.P."/>
            <person name="Herman A."/>
            <person name="Mangelson H."/>
            <person name="Liachko I."/>
            <person name="Sullivan S."/>
            <person name="Sone E.D."/>
            <person name="Koren S."/>
            <person name="Silverstein K.A.T."/>
            <person name="Beckman K.B."/>
            <person name="Gohl D.M."/>
        </authorList>
    </citation>
    <scope>NUCLEOTIDE SEQUENCE</scope>
    <source>
        <strain evidence="1">Duluth1</strain>
        <tissue evidence="1">Whole animal</tissue>
    </source>
</reference>
<name>A0A9D4M0X6_DREPO</name>